<gene>
    <name evidence="1" type="ORF">THAOC_15665</name>
</gene>
<protein>
    <submittedName>
        <fullName evidence="1">Uncharacterized protein</fullName>
    </submittedName>
</protein>
<keyword evidence="2" id="KW-1185">Reference proteome</keyword>
<feature type="non-terminal residue" evidence="1">
    <location>
        <position position="1"/>
    </location>
</feature>
<proteinExistence type="predicted"/>
<accession>K0SFA7</accession>
<sequence length="170" mass="18116">VLAKHPTVTAWPLLLFPPTTKNSFHGSDGSLTVASAAKTGNHTDARQEFKRTRYPQLSSSFLDRNLSSNGILHSLHRPQHQPLLERVYVGHDGLDLSVGARVARARPSGVGSQVASVGHDGLDLSVGARVARARPSGVSSECGPRWPRSVCGSEGRTCETLGSRESSSVK</sequence>
<reference evidence="1 2" key="1">
    <citation type="journal article" date="2012" name="Genome Biol.">
        <title>Genome and low-iron response of an oceanic diatom adapted to chronic iron limitation.</title>
        <authorList>
            <person name="Lommer M."/>
            <person name="Specht M."/>
            <person name="Roy A.S."/>
            <person name="Kraemer L."/>
            <person name="Andreson R."/>
            <person name="Gutowska M.A."/>
            <person name="Wolf J."/>
            <person name="Bergner S.V."/>
            <person name="Schilhabel M.B."/>
            <person name="Klostermeier U.C."/>
            <person name="Beiko R.G."/>
            <person name="Rosenstiel P."/>
            <person name="Hippler M."/>
            <person name="Laroche J."/>
        </authorList>
    </citation>
    <scope>NUCLEOTIDE SEQUENCE [LARGE SCALE GENOMIC DNA]</scope>
    <source>
        <strain evidence="1 2">CCMP1005</strain>
    </source>
</reference>
<organism evidence="1 2">
    <name type="scientific">Thalassiosira oceanica</name>
    <name type="common">Marine diatom</name>
    <dbReference type="NCBI Taxonomy" id="159749"/>
    <lineage>
        <taxon>Eukaryota</taxon>
        <taxon>Sar</taxon>
        <taxon>Stramenopiles</taxon>
        <taxon>Ochrophyta</taxon>
        <taxon>Bacillariophyta</taxon>
        <taxon>Coscinodiscophyceae</taxon>
        <taxon>Thalassiosirophycidae</taxon>
        <taxon>Thalassiosirales</taxon>
        <taxon>Thalassiosiraceae</taxon>
        <taxon>Thalassiosira</taxon>
    </lineage>
</organism>
<evidence type="ECO:0000313" key="2">
    <source>
        <dbReference type="Proteomes" id="UP000266841"/>
    </source>
</evidence>
<dbReference type="AlphaFoldDB" id="K0SFA7"/>
<dbReference type="Proteomes" id="UP000266841">
    <property type="component" value="Unassembled WGS sequence"/>
</dbReference>
<comment type="caution">
    <text evidence="1">The sequence shown here is derived from an EMBL/GenBank/DDBJ whole genome shotgun (WGS) entry which is preliminary data.</text>
</comment>
<name>K0SFA7_THAOC</name>
<dbReference type="EMBL" id="AGNL01018086">
    <property type="protein sequence ID" value="EJK63664.1"/>
    <property type="molecule type" value="Genomic_DNA"/>
</dbReference>
<evidence type="ECO:0000313" key="1">
    <source>
        <dbReference type="EMBL" id="EJK63664.1"/>
    </source>
</evidence>